<feature type="coiled-coil region" evidence="1">
    <location>
        <begin position="88"/>
        <end position="151"/>
    </location>
</feature>
<dbReference type="EMBL" id="JAVFHQ010000004">
    <property type="protein sequence ID" value="KAK4549444.1"/>
    <property type="molecule type" value="Genomic_DNA"/>
</dbReference>
<dbReference type="Proteomes" id="UP001324427">
    <property type="component" value="Unassembled WGS sequence"/>
</dbReference>
<feature type="compositionally biased region" description="Basic and acidic residues" evidence="2">
    <location>
        <begin position="183"/>
        <end position="193"/>
    </location>
</feature>
<gene>
    <name evidence="3" type="ORF">LTR36_006441</name>
</gene>
<proteinExistence type="predicted"/>
<evidence type="ECO:0000256" key="1">
    <source>
        <dbReference type="SAM" id="Coils"/>
    </source>
</evidence>
<accession>A0AAV9JV24</accession>
<comment type="caution">
    <text evidence="3">The sequence shown here is derived from an EMBL/GenBank/DDBJ whole genome shotgun (WGS) entry which is preliminary data.</text>
</comment>
<protein>
    <submittedName>
        <fullName evidence="3">Uncharacterized protein</fullName>
    </submittedName>
</protein>
<evidence type="ECO:0000313" key="4">
    <source>
        <dbReference type="Proteomes" id="UP001324427"/>
    </source>
</evidence>
<name>A0AAV9JV24_9PEZI</name>
<evidence type="ECO:0000313" key="3">
    <source>
        <dbReference type="EMBL" id="KAK4549444.1"/>
    </source>
</evidence>
<feature type="region of interest" description="Disordered" evidence="2">
    <location>
        <begin position="181"/>
        <end position="237"/>
    </location>
</feature>
<keyword evidence="4" id="KW-1185">Reference proteome</keyword>
<reference evidence="3 4" key="1">
    <citation type="submission" date="2021-11" db="EMBL/GenBank/DDBJ databases">
        <title>Black yeast isolated from Biological Soil Crust.</title>
        <authorList>
            <person name="Kurbessoian T."/>
        </authorList>
    </citation>
    <scope>NUCLEOTIDE SEQUENCE [LARGE SCALE GENOMIC DNA]</scope>
    <source>
        <strain evidence="3 4">CCFEE 5522</strain>
    </source>
</reference>
<keyword evidence="1" id="KW-0175">Coiled coil</keyword>
<organism evidence="3 4">
    <name type="scientific">Oleoguttula mirabilis</name>
    <dbReference type="NCBI Taxonomy" id="1507867"/>
    <lineage>
        <taxon>Eukaryota</taxon>
        <taxon>Fungi</taxon>
        <taxon>Dikarya</taxon>
        <taxon>Ascomycota</taxon>
        <taxon>Pezizomycotina</taxon>
        <taxon>Dothideomycetes</taxon>
        <taxon>Dothideomycetidae</taxon>
        <taxon>Mycosphaerellales</taxon>
        <taxon>Teratosphaeriaceae</taxon>
        <taxon>Oleoguttula</taxon>
    </lineage>
</organism>
<sequence length="447" mass="49292">MSKTASSGSEFRMELSRPEWRATVTPWTSDGDSEAYPTDGAPKLVLLKDGSLVRVAVLPDVSLMNQIQEAVIESRAVNRAEDYSDVRLDRLFDLRDSVQRKISDAEAAIAELEGTDTVEAQIKCQNMRKILAKLRWQLAQVEEEQRAYHQDLESQRGAQRYNLLRILGVFESALIDSNVLQHPDSEEGGDKADQGYSEAESPLLGGNDSESRSESSESNVSGFHSPDSGVLPHKPDVSDLSAYETADETLIEHEGLQDSAEKANLIRQFQSMQTRLEVVEQTFEKREARFDREAEERHRKLNAGDREGVASDLAFDMHQLQTTRHMARQIVEAEEALEAAKSAAVAAGIQLPGSDIESGFVDDVNDGYRISWEEDAAGTVNPQGIIKWLQGVSDEITEEPAEAAIDDWDAESVDISDSASMVADGPARKRIDKWRAACASVVPSSVA</sequence>
<evidence type="ECO:0000256" key="2">
    <source>
        <dbReference type="SAM" id="MobiDB-lite"/>
    </source>
</evidence>
<dbReference type="AlphaFoldDB" id="A0AAV9JV24"/>